<evidence type="ECO:0000313" key="2">
    <source>
        <dbReference type="EMBL" id="JAH34536.1"/>
    </source>
</evidence>
<dbReference type="AlphaFoldDB" id="A0A0E9RZM9"/>
<evidence type="ECO:0000256" key="1">
    <source>
        <dbReference type="SAM" id="Phobius"/>
    </source>
</evidence>
<name>A0A0E9RZM9_ANGAN</name>
<organism evidence="2">
    <name type="scientific">Anguilla anguilla</name>
    <name type="common">European freshwater eel</name>
    <name type="synonym">Muraena anguilla</name>
    <dbReference type="NCBI Taxonomy" id="7936"/>
    <lineage>
        <taxon>Eukaryota</taxon>
        <taxon>Metazoa</taxon>
        <taxon>Chordata</taxon>
        <taxon>Craniata</taxon>
        <taxon>Vertebrata</taxon>
        <taxon>Euteleostomi</taxon>
        <taxon>Actinopterygii</taxon>
        <taxon>Neopterygii</taxon>
        <taxon>Teleostei</taxon>
        <taxon>Anguilliformes</taxon>
        <taxon>Anguillidae</taxon>
        <taxon>Anguilla</taxon>
    </lineage>
</organism>
<reference evidence="2" key="2">
    <citation type="journal article" date="2015" name="Fish Shellfish Immunol.">
        <title>Early steps in the European eel (Anguilla anguilla)-Vibrio vulnificus interaction in the gills: Role of the RtxA13 toxin.</title>
        <authorList>
            <person name="Callol A."/>
            <person name="Pajuelo D."/>
            <person name="Ebbesson L."/>
            <person name="Teles M."/>
            <person name="MacKenzie S."/>
            <person name="Amaro C."/>
        </authorList>
    </citation>
    <scope>NUCLEOTIDE SEQUENCE</scope>
</reference>
<accession>A0A0E9RZM9</accession>
<sequence length="50" mass="5709">MAVSYPVTFRSPVPLYYTAATRCINLCIYLPYCINISFIFPPIILAVNHK</sequence>
<protein>
    <submittedName>
        <fullName evidence="2">Uncharacterized protein</fullName>
    </submittedName>
</protein>
<keyword evidence="1" id="KW-0812">Transmembrane</keyword>
<keyword evidence="1" id="KW-0472">Membrane</keyword>
<dbReference type="EMBL" id="GBXM01074041">
    <property type="protein sequence ID" value="JAH34536.1"/>
    <property type="molecule type" value="Transcribed_RNA"/>
</dbReference>
<reference evidence="2" key="1">
    <citation type="submission" date="2014-11" db="EMBL/GenBank/DDBJ databases">
        <authorList>
            <person name="Amaro Gonzalez C."/>
        </authorList>
    </citation>
    <scope>NUCLEOTIDE SEQUENCE</scope>
</reference>
<feature type="transmembrane region" description="Helical" evidence="1">
    <location>
        <begin position="28"/>
        <end position="47"/>
    </location>
</feature>
<proteinExistence type="predicted"/>
<keyword evidence="1" id="KW-1133">Transmembrane helix</keyword>